<evidence type="ECO:0000313" key="1">
    <source>
        <dbReference type="EMBL" id="MBB6070725.1"/>
    </source>
</evidence>
<dbReference type="EMBL" id="JACHIA010000005">
    <property type="protein sequence ID" value="MBB6070725.1"/>
    <property type="molecule type" value="Genomic_DNA"/>
</dbReference>
<proteinExistence type="predicted"/>
<name>A0A841GY81_9BACT</name>
<dbReference type="RefSeq" id="WP_170034620.1">
    <property type="nucleotide sequence ID" value="NZ_JABDTL010000001.1"/>
</dbReference>
<evidence type="ECO:0000313" key="2">
    <source>
        <dbReference type="Proteomes" id="UP000582837"/>
    </source>
</evidence>
<accession>A0A841GY81</accession>
<dbReference type="Gene3D" id="3.20.20.80">
    <property type="entry name" value="Glycosidases"/>
    <property type="match status" value="1"/>
</dbReference>
<keyword evidence="1" id="KW-0378">Hydrolase</keyword>
<organism evidence="1 2">
    <name type="scientific">Longimicrobium terrae</name>
    <dbReference type="NCBI Taxonomy" id="1639882"/>
    <lineage>
        <taxon>Bacteria</taxon>
        <taxon>Pseudomonadati</taxon>
        <taxon>Gemmatimonadota</taxon>
        <taxon>Longimicrobiia</taxon>
        <taxon>Longimicrobiales</taxon>
        <taxon>Longimicrobiaceae</taxon>
        <taxon>Longimicrobium</taxon>
    </lineage>
</organism>
<reference evidence="1 2" key="1">
    <citation type="submission" date="2020-08" db="EMBL/GenBank/DDBJ databases">
        <title>Genomic Encyclopedia of Type Strains, Phase IV (KMG-IV): sequencing the most valuable type-strain genomes for metagenomic binning, comparative biology and taxonomic classification.</title>
        <authorList>
            <person name="Goeker M."/>
        </authorList>
    </citation>
    <scope>NUCLEOTIDE SEQUENCE [LARGE SCALE GENOMIC DNA]</scope>
    <source>
        <strain evidence="1 2">DSM 29007</strain>
    </source>
</reference>
<sequence>MSSTIEAPRKRSRRAPEPLAGVEMPWIRVAPDAPYFMDETGAPWTPVGYNDALTWPELGPLYRRKDVDAVDRHLAWLASNGITVLRLMLECAHKGRYLEKPLGTFQPHMVRVWDDLIALCSRHGIRLLLTPYDTFWMWLRFKHHPISRHKGGPCAHQGQVLLCPDTRAAIKNRLTFMVERWGGSGTVFAWDLWNEIHPAQVGDRADCVDVFNEFIHEVSEHVRSLETRLYGRAHPQTVSMFGPELRWRPDLPLADTVFRHPALDFATTHIYMEGSIDHPQDTVACAIDTGRLVRQALREIGDMRPFLDTEHGPIHGFKDWRITLPEAFDDEYFRHMQWAHLASGAAGGGMRWPNRHPHILTVGMRQAQGAMARFLDQMDWTAFRRRNLNEEIELRTAGLTVCASGDDAQALVWLLRTDALAEDGRVRQDAPPIAAGLRVPGLAPGRYSVVMWDTRRGMEAGRTEADAGEDGLSLSDIPVTTDLALAIRRM</sequence>
<keyword evidence="1" id="KW-0326">Glycosidase</keyword>
<gene>
    <name evidence="1" type="ORF">HNQ61_002346</name>
</gene>
<protein>
    <submittedName>
        <fullName evidence="1">Mannan endo-1,4-beta-mannosidase</fullName>
        <ecNumber evidence="1">3.2.1.78</ecNumber>
    </submittedName>
</protein>
<dbReference type="GO" id="GO:0016985">
    <property type="term" value="F:mannan endo-1,4-beta-mannosidase activity"/>
    <property type="evidence" value="ECO:0007669"/>
    <property type="project" value="UniProtKB-EC"/>
</dbReference>
<dbReference type="Proteomes" id="UP000582837">
    <property type="component" value="Unassembled WGS sequence"/>
</dbReference>
<dbReference type="InterPro" id="IPR017853">
    <property type="entry name" value="GH"/>
</dbReference>
<keyword evidence="2" id="KW-1185">Reference proteome</keyword>
<dbReference type="SUPFAM" id="SSF51445">
    <property type="entry name" value="(Trans)glycosidases"/>
    <property type="match status" value="1"/>
</dbReference>
<dbReference type="AlphaFoldDB" id="A0A841GY81"/>
<dbReference type="EC" id="3.2.1.78" evidence="1"/>
<comment type="caution">
    <text evidence="1">The sequence shown here is derived from an EMBL/GenBank/DDBJ whole genome shotgun (WGS) entry which is preliminary data.</text>
</comment>